<gene>
    <name evidence="1" type="ORF">PDESU_02946</name>
</gene>
<reference evidence="1 2" key="1">
    <citation type="submission" date="2019-04" db="EMBL/GenBank/DDBJ databases">
        <authorList>
            <person name="Van Vliet M D."/>
        </authorList>
    </citation>
    <scope>NUCLEOTIDE SEQUENCE [LARGE SCALE GENOMIC DNA]</scope>
    <source>
        <strain evidence="1 2">F1</strain>
    </source>
</reference>
<name>A0A6C2U3E1_PONDE</name>
<keyword evidence="2" id="KW-1185">Reference proteome</keyword>
<dbReference type="EMBL" id="CAAHFG010000001">
    <property type="protein sequence ID" value="VGO14385.1"/>
    <property type="molecule type" value="Genomic_DNA"/>
</dbReference>
<dbReference type="PANTHER" id="PTHR34290:SF2">
    <property type="entry name" value="OS04G0668800 PROTEIN"/>
    <property type="match status" value="1"/>
</dbReference>
<dbReference type="AlphaFoldDB" id="A0A6C2U3E1"/>
<sequence>MENPLKTQLLYDGNCPICCRKVAFIERRDAKRSLEFIDIRAPDFKAEDTGIEFQTLETRIHAVLPDGSMASGMEAVRAAYRAIGLGWLVSPTGWPILRIVFDALYRLVAQNRMLISRFIR</sequence>
<dbReference type="InterPro" id="IPR044691">
    <property type="entry name" value="DCC1_Trx"/>
</dbReference>
<accession>A0A6C2U3E1</accession>
<proteinExistence type="predicted"/>
<dbReference type="InterPro" id="IPR007263">
    <property type="entry name" value="DCC1-like"/>
</dbReference>
<organism evidence="1 2">
    <name type="scientific">Pontiella desulfatans</name>
    <dbReference type="NCBI Taxonomy" id="2750659"/>
    <lineage>
        <taxon>Bacteria</taxon>
        <taxon>Pseudomonadati</taxon>
        <taxon>Kiritimatiellota</taxon>
        <taxon>Kiritimatiellia</taxon>
        <taxon>Kiritimatiellales</taxon>
        <taxon>Pontiellaceae</taxon>
        <taxon>Pontiella</taxon>
    </lineage>
</organism>
<dbReference type="Proteomes" id="UP000366872">
    <property type="component" value="Unassembled WGS sequence"/>
</dbReference>
<dbReference type="PANTHER" id="PTHR34290">
    <property type="entry name" value="SI:CH73-390P7.2"/>
    <property type="match status" value="1"/>
</dbReference>
<evidence type="ECO:0008006" key="3">
    <source>
        <dbReference type="Google" id="ProtNLM"/>
    </source>
</evidence>
<evidence type="ECO:0000313" key="1">
    <source>
        <dbReference type="EMBL" id="VGO14385.1"/>
    </source>
</evidence>
<protein>
    <recommendedName>
        <fullName evidence="3">Thiol-disulfide oxidoreductase DCC</fullName>
    </recommendedName>
</protein>
<dbReference type="GO" id="GO:0015035">
    <property type="term" value="F:protein-disulfide reductase activity"/>
    <property type="evidence" value="ECO:0007669"/>
    <property type="project" value="InterPro"/>
</dbReference>
<dbReference type="Pfam" id="PF04134">
    <property type="entry name" value="DCC1-like"/>
    <property type="match status" value="1"/>
</dbReference>
<evidence type="ECO:0000313" key="2">
    <source>
        <dbReference type="Proteomes" id="UP000366872"/>
    </source>
</evidence>
<dbReference type="RefSeq" id="WP_136079870.1">
    <property type="nucleotide sequence ID" value="NZ_CAAHFG010000001.1"/>
</dbReference>